<feature type="compositionally biased region" description="Low complexity" evidence="1">
    <location>
        <begin position="7"/>
        <end position="17"/>
    </location>
</feature>
<dbReference type="AlphaFoldDB" id="A0AAD0VTB3"/>
<evidence type="ECO:0000256" key="1">
    <source>
        <dbReference type="SAM" id="MobiDB-lite"/>
    </source>
</evidence>
<sequence length="796" mass="87891">MSKDQGTEGATDAAGDGPHVGKAQPTRDELDARCDTVVDQWRSAWSDLSRTEDVLAQGPSFVVWDSQAHGSESPGDFFPVEAIDQVMPPDDIQQMLRKCLDTLDHAREMAAVLVLRDESGVVPTVTVVPKMAELKPQSWFEMRKIRKTSIDRTVWIPLRAHQRVCSEGEYGHEGFLDEYLGVGSVMFELSHREQISKLDYGDIGDNDYTGGVVTEYFWTPLAPSTEAGAADQSQEDSEVGQAGQEESLASFRVPFTNLSLALNLRTQKPKAATPVAPASTPEPEAPSVQQSRTTFYWAGDWSSHHGGAVGTGLVIQQSFEREAPDEWHLHQDFVISMGLLREGDKWLRPDEGFEEVARLLRNDAGEPVRLDVRLEHLRDYLKAREMYLLVSSYRSRQQVVASPSHISWSSDLLEEVTVRDKWEGVRQAIHEGGNPYGSATAVFHASRTDIDGDDEVPVLGFPNDDSVVSKSWTVKHQGKKLYIIRGSLWKNDVVEPGRVSERVLSEAPVGTVDFAIDGSGERIGGSRLADSGSWLWFRPSITTTLSKYRNFSLSWATRDTGFIGLTRNHSVHFGLNDLGLINVLGKDIGRLPLWQQRVWAGANVAPNGGVSRELLASQANADPADTHAPEARLQRAYTTLNKVFAKLTGKPLFTPHPAIEDIFSRIYRFRALEETGLLELAKDLARVTVESLDGSALSVLADPPPKMKAGSVKHLEAALQKEVSQDDARAITKVLVGINELRQADAHLPSSGFGKAYGLVGIDDLSELDVVKGRLMLESLVDSLVKMVQVFFRFPH</sequence>
<feature type="compositionally biased region" description="Low complexity" evidence="1">
    <location>
        <begin position="271"/>
        <end position="288"/>
    </location>
</feature>
<gene>
    <name evidence="2" type="ORF">DVB73_08100</name>
</gene>
<evidence type="ECO:0000313" key="3">
    <source>
        <dbReference type="Proteomes" id="UP000256503"/>
    </source>
</evidence>
<dbReference type="EMBL" id="CP031146">
    <property type="protein sequence ID" value="AXM95756.1"/>
    <property type="molecule type" value="Genomic_DNA"/>
</dbReference>
<protein>
    <submittedName>
        <fullName evidence="2">Uncharacterized protein</fullName>
    </submittedName>
</protein>
<feature type="region of interest" description="Disordered" evidence="1">
    <location>
        <begin position="271"/>
        <end position="290"/>
    </location>
</feature>
<feature type="region of interest" description="Disordered" evidence="1">
    <location>
        <begin position="1"/>
        <end position="31"/>
    </location>
</feature>
<evidence type="ECO:0000313" key="2">
    <source>
        <dbReference type="EMBL" id="AXM95756.1"/>
    </source>
</evidence>
<dbReference type="Proteomes" id="UP000256503">
    <property type="component" value="Chromosome"/>
</dbReference>
<feature type="region of interest" description="Disordered" evidence="1">
    <location>
        <begin position="225"/>
        <end position="245"/>
    </location>
</feature>
<proteinExistence type="predicted"/>
<reference evidence="2 3" key="1">
    <citation type="submission" date="2018-07" db="EMBL/GenBank/DDBJ databases">
        <title>Complete genome sequence of a Pseudomonas plecoglossicida strain pathogenic to the marine fish, Larimichthys crocea.</title>
        <authorList>
            <person name="Tao Z."/>
        </authorList>
    </citation>
    <scope>NUCLEOTIDE SEQUENCE [LARGE SCALE GENOMIC DNA]</scope>
    <source>
        <strain evidence="2 3">XSDHY-P</strain>
    </source>
</reference>
<name>A0AAD0VTB3_PSEDL</name>
<organism evidence="2 3">
    <name type="scientific">Pseudomonas plecoglossicida</name>
    <dbReference type="NCBI Taxonomy" id="70775"/>
    <lineage>
        <taxon>Bacteria</taxon>
        <taxon>Pseudomonadati</taxon>
        <taxon>Pseudomonadota</taxon>
        <taxon>Gammaproteobacteria</taxon>
        <taxon>Pseudomonadales</taxon>
        <taxon>Pseudomonadaceae</taxon>
        <taxon>Pseudomonas</taxon>
    </lineage>
</organism>
<accession>A0AAD0VTB3</accession>